<dbReference type="SUPFAM" id="SSF46565">
    <property type="entry name" value="Chaperone J-domain"/>
    <property type="match status" value="1"/>
</dbReference>
<dbReference type="PANTHER" id="PTHR44145:SF3">
    <property type="entry name" value="DNAJ HOMOLOG SUBFAMILY A MEMBER 3, MITOCHONDRIAL"/>
    <property type="match status" value="1"/>
</dbReference>
<evidence type="ECO:0000313" key="4">
    <source>
        <dbReference type="EMBL" id="MBC5687907.1"/>
    </source>
</evidence>
<protein>
    <submittedName>
        <fullName evidence="4">DnaJ domain-containing protein</fullName>
    </submittedName>
</protein>
<feature type="domain" description="J" evidence="3">
    <location>
        <begin position="5"/>
        <end position="71"/>
    </location>
</feature>
<accession>A0A923LFT1</accession>
<reference evidence="4" key="1">
    <citation type="submission" date="2020-08" db="EMBL/GenBank/DDBJ databases">
        <title>Genome public.</title>
        <authorList>
            <person name="Liu C."/>
            <person name="Sun Q."/>
        </authorList>
    </citation>
    <scope>NUCLEOTIDE SEQUENCE</scope>
    <source>
        <strain evidence="4">NSJ-55</strain>
    </source>
</reference>
<dbReference type="RefSeq" id="WP_186874560.1">
    <property type="nucleotide sequence ID" value="NZ_JACOPF010000001.1"/>
</dbReference>
<sequence length="237" mass="27997">MGTRTYYEILGVSRDATLEEITSAKNALAKVYHPDANMHNDIDTTAYMQEILEAYRILSNPDKRKKYNQKLFGKQQRVFRTYTMTDAKEEDTNSPSFVTYWNAACKLNETIEKSIHLMEYKAKKKSLPQKIFRKIGKDTKEDTFRLRQLNQLSLQAIQYIATLKTAEIPMDYWNPDAMNWVLIRWGQKQNMDYLALFSRYDAFIEQNKSSTEKLRLKSHNRQFHHNLKKLLSYALEA</sequence>
<dbReference type="EMBL" id="JACOPF010000001">
    <property type="protein sequence ID" value="MBC5687907.1"/>
    <property type="molecule type" value="Genomic_DNA"/>
</dbReference>
<organism evidence="4 5">
    <name type="scientific">Mediterraneibacter hominis</name>
    <dbReference type="NCBI Taxonomy" id="2763054"/>
    <lineage>
        <taxon>Bacteria</taxon>
        <taxon>Bacillati</taxon>
        <taxon>Bacillota</taxon>
        <taxon>Clostridia</taxon>
        <taxon>Lachnospirales</taxon>
        <taxon>Lachnospiraceae</taxon>
        <taxon>Mediterraneibacter</taxon>
    </lineage>
</organism>
<dbReference type="PANTHER" id="PTHR44145">
    <property type="entry name" value="DNAJ HOMOLOG SUBFAMILY A MEMBER 3, MITOCHONDRIAL"/>
    <property type="match status" value="1"/>
</dbReference>
<gene>
    <name evidence="4" type="ORF">H8S37_02995</name>
</gene>
<dbReference type="CDD" id="cd06257">
    <property type="entry name" value="DnaJ"/>
    <property type="match status" value="1"/>
</dbReference>
<dbReference type="Pfam" id="PF00226">
    <property type="entry name" value="DnaJ"/>
    <property type="match status" value="1"/>
</dbReference>
<comment type="caution">
    <text evidence="4">The sequence shown here is derived from an EMBL/GenBank/DDBJ whole genome shotgun (WGS) entry which is preliminary data.</text>
</comment>
<keyword evidence="1" id="KW-0235">DNA replication</keyword>
<dbReference type="SMART" id="SM00271">
    <property type="entry name" value="DnaJ"/>
    <property type="match status" value="1"/>
</dbReference>
<dbReference type="InterPro" id="IPR051938">
    <property type="entry name" value="Apopto_cytoskel_mod"/>
</dbReference>
<dbReference type="GO" id="GO:0006260">
    <property type="term" value="P:DNA replication"/>
    <property type="evidence" value="ECO:0007669"/>
    <property type="project" value="UniProtKB-KW"/>
</dbReference>
<dbReference type="InterPro" id="IPR036869">
    <property type="entry name" value="J_dom_sf"/>
</dbReference>
<dbReference type="Proteomes" id="UP000652477">
    <property type="component" value="Unassembled WGS sequence"/>
</dbReference>
<dbReference type="Gene3D" id="1.10.287.110">
    <property type="entry name" value="DnaJ domain"/>
    <property type="match status" value="1"/>
</dbReference>
<keyword evidence="2" id="KW-0143">Chaperone</keyword>
<evidence type="ECO:0000256" key="1">
    <source>
        <dbReference type="ARBA" id="ARBA00022705"/>
    </source>
</evidence>
<evidence type="ECO:0000256" key="2">
    <source>
        <dbReference type="ARBA" id="ARBA00023186"/>
    </source>
</evidence>
<proteinExistence type="predicted"/>
<dbReference type="InterPro" id="IPR001623">
    <property type="entry name" value="DnaJ_domain"/>
</dbReference>
<name>A0A923LFT1_9FIRM</name>
<evidence type="ECO:0000313" key="5">
    <source>
        <dbReference type="Proteomes" id="UP000652477"/>
    </source>
</evidence>
<dbReference type="PRINTS" id="PR00625">
    <property type="entry name" value="JDOMAIN"/>
</dbReference>
<dbReference type="PROSITE" id="PS50076">
    <property type="entry name" value="DNAJ_2"/>
    <property type="match status" value="1"/>
</dbReference>
<evidence type="ECO:0000259" key="3">
    <source>
        <dbReference type="PROSITE" id="PS50076"/>
    </source>
</evidence>
<keyword evidence="5" id="KW-1185">Reference proteome</keyword>
<dbReference type="AlphaFoldDB" id="A0A923LFT1"/>